<keyword evidence="9" id="KW-0698">rRNA processing</keyword>
<dbReference type="Pfam" id="PF03602">
    <property type="entry name" value="Cons_hypoth95"/>
    <property type="match status" value="1"/>
</dbReference>
<evidence type="ECO:0000313" key="10">
    <source>
        <dbReference type="EMBL" id="RLV59185.1"/>
    </source>
</evidence>
<dbReference type="GO" id="GO:0003676">
    <property type="term" value="F:nucleic acid binding"/>
    <property type="evidence" value="ECO:0007669"/>
    <property type="project" value="InterPro"/>
</dbReference>
<comment type="function">
    <text evidence="1 9">Specifically methylates the guanine in position 966 of 16S rRNA in the assembled 30S particle.</text>
</comment>
<evidence type="ECO:0000256" key="5">
    <source>
        <dbReference type="ARBA" id="ARBA00022603"/>
    </source>
</evidence>
<evidence type="ECO:0000256" key="2">
    <source>
        <dbReference type="ARBA" id="ARBA00005269"/>
    </source>
</evidence>
<sequence length="192" mass="21785">MAKKQSQSSQVRIISGQWRGRKLPIHDAEGLRPTTDRIKETVFNWLMADVRGARVLDCFAGSGSLSFEALSRNAEFAQLLELDKKAAKQLQQNLTTLKCDNAKVNQGDSLSLLKQAPDKPFDLVFLDPPFRKNLLEPCIELLMQNQWLTNEALIYIELESDAAQLTVPESWRLLKQKVAGQVDSRLYFHQNS</sequence>
<dbReference type="RefSeq" id="WP_121839484.1">
    <property type="nucleotide sequence ID" value="NZ_ML014790.1"/>
</dbReference>
<dbReference type="EC" id="2.1.1.171" evidence="3 9"/>
<dbReference type="PANTHER" id="PTHR43542:SF1">
    <property type="entry name" value="METHYLTRANSFERASE"/>
    <property type="match status" value="1"/>
</dbReference>
<comment type="catalytic activity">
    <reaction evidence="8 9">
        <text>guanosine(966) in 16S rRNA + S-adenosyl-L-methionine = N(2)-methylguanosine(966) in 16S rRNA + S-adenosyl-L-homocysteine + H(+)</text>
        <dbReference type="Rhea" id="RHEA:23548"/>
        <dbReference type="Rhea" id="RHEA-COMP:10211"/>
        <dbReference type="Rhea" id="RHEA-COMP:10212"/>
        <dbReference type="ChEBI" id="CHEBI:15378"/>
        <dbReference type="ChEBI" id="CHEBI:57856"/>
        <dbReference type="ChEBI" id="CHEBI:59789"/>
        <dbReference type="ChEBI" id="CHEBI:74269"/>
        <dbReference type="ChEBI" id="CHEBI:74481"/>
        <dbReference type="EC" id="2.1.1.171"/>
    </reaction>
</comment>
<dbReference type="PANTHER" id="PTHR43542">
    <property type="entry name" value="METHYLTRANSFERASE"/>
    <property type="match status" value="1"/>
</dbReference>
<evidence type="ECO:0000256" key="1">
    <source>
        <dbReference type="ARBA" id="ARBA00002649"/>
    </source>
</evidence>
<evidence type="ECO:0000256" key="6">
    <source>
        <dbReference type="ARBA" id="ARBA00022679"/>
    </source>
</evidence>
<comment type="caution">
    <text evidence="10">The sequence shown here is derived from an EMBL/GenBank/DDBJ whole genome shotgun (WGS) entry which is preliminary data.</text>
</comment>
<evidence type="ECO:0000256" key="3">
    <source>
        <dbReference type="ARBA" id="ARBA00012141"/>
    </source>
</evidence>
<evidence type="ECO:0000256" key="7">
    <source>
        <dbReference type="ARBA" id="ARBA00022691"/>
    </source>
</evidence>
<comment type="similarity">
    <text evidence="2 9">Belongs to the methyltransferase superfamily. RsmD family.</text>
</comment>
<accession>A0A3L8PUU6</accession>
<dbReference type="GO" id="GO:0052913">
    <property type="term" value="F:16S rRNA (guanine(966)-N(2))-methyltransferase activity"/>
    <property type="evidence" value="ECO:0007669"/>
    <property type="project" value="UniProtKB-EC"/>
</dbReference>
<dbReference type="SUPFAM" id="SSF53335">
    <property type="entry name" value="S-adenosyl-L-methionine-dependent methyltransferases"/>
    <property type="match status" value="1"/>
</dbReference>
<proteinExistence type="inferred from homology"/>
<dbReference type="AlphaFoldDB" id="A0A3L8PUU6"/>
<dbReference type="NCBIfam" id="TIGR00095">
    <property type="entry name" value="16S rRNA (guanine(966)-N(2))-methyltransferase RsmD"/>
    <property type="match status" value="1"/>
</dbReference>
<name>A0A3L8PUU6_9GAMM</name>
<evidence type="ECO:0000256" key="9">
    <source>
        <dbReference type="PIRNR" id="PIRNR004553"/>
    </source>
</evidence>
<dbReference type="InterPro" id="IPR002052">
    <property type="entry name" value="DNA_methylase_N6_adenine_CS"/>
</dbReference>
<dbReference type="OrthoDB" id="9803017at2"/>
<keyword evidence="6 9" id="KW-0808">Transferase</keyword>
<dbReference type="Proteomes" id="UP000281474">
    <property type="component" value="Unassembled WGS sequence"/>
</dbReference>
<reference evidence="10 11" key="1">
    <citation type="submission" date="2018-09" db="EMBL/GenBank/DDBJ databases">
        <title>Phylogeny of the Shewanellaceae, and recommendation for two new genera, Pseudoshewanella and Parashewanella.</title>
        <authorList>
            <person name="Wang G."/>
        </authorList>
    </citation>
    <scope>NUCLEOTIDE SEQUENCE [LARGE SCALE GENOMIC DNA]</scope>
    <source>
        <strain evidence="10 11">C51</strain>
    </source>
</reference>
<dbReference type="PIRSF" id="PIRSF004553">
    <property type="entry name" value="CHP00095"/>
    <property type="match status" value="1"/>
</dbReference>
<organism evidence="10 11">
    <name type="scientific">Parashewanella curva</name>
    <dbReference type="NCBI Taxonomy" id="2338552"/>
    <lineage>
        <taxon>Bacteria</taxon>
        <taxon>Pseudomonadati</taxon>
        <taxon>Pseudomonadota</taxon>
        <taxon>Gammaproteobacteria</taxon>
        <taxon>Alteromonadales</taxon>
        <taxon>Shewanellaceae</taxon>
        <taxon>Parashewanella</taxon>
    </lineage>
</organism>
<evidence type="ECO:0000313" key="11">
    <source>
        <dbReference type="Proteomes" id="UP000281474"/>
    </source>
</evidence>
<keyword evidence="7 9" id="KW-0949">S-adenosyl-L-methionine</keyword>
<keyword evidence="11" id="KW-1185">Reference proteome</keyword>
<dbReference type="CDD" id="cd02440">
    <property type="entry name" value="AdoMet_MTases"/>
    <property type="match status" value="1"/>
</dbReference>
<dbReference type="EMBL" id="QZEI01000041">
    <property type="protein sequence ID" value="RLV59185.1"/>
    <property type="molecule type" value="Genomic_DNA"/>
</dbReference>
<evidence type="ECO:0000256" key="8">
    <source>
        <dbReference type="ARBA" id="ARBA00048326"/>
    </source>
</evidence>
<protein>
    <recommendedName>
        <fullName evidence="4 9">Ribosomal RNA small subunit methyltransferase D</fullName>
        <ecNumber evidence="3 9">2.1.1.171</ecNumber>
    </recommendedName>
</protein>
<gene>
    <name evidence="10" type="primary">rsmD</name>
    <name evidence="10" type="ORF">D5018_13280</name>
</gene>
<dbReference type="InterPro" id="IPR004398">
    <property type="entry name" value="RNA_MeTrfase_RsmD"/>
</dbReference>
<evidence type="ECO:0000256" key="4">
    <source>
        <dbReference type="ARBA" id="ARBA00013682"/>
    </source>
</evidence>
<dbReference type="Gene3D" id="3.40.50.150">
    <property type="entry name" value="Vaccinia Virus protein VP39"/>
    <property type="match status" value="1"/>
</dbReference>
<keyword evidence="5 9" id="KW-0489">Methyltransferase</keyword>
<dbReference type="InterPro" id="IPR029063">
    <property type="entry name" value="SAM-dependent_MTases_sf"/>
</dbReference>
<dbReference type="PROSITE" id="PS00092">
    <property type="entry name" value="N6_MTASE"/>
    <property type="match status" value="1"/>
</dbReference>